<feature type="transmembrane region" description="Helical" evidence="1">
    <location>
        <begin position="290"/>
        <end position="310"/>
    </location>
</feature>
<accession>A0A556QJ80</accession>
<dbReference type="OrthoDB" id="195816at2"/>
<evidence type="ECO:0000313" key="3">
    <source>
        <dbReference type="Proteomes" id="UP000315648"/>
    </source>
</evidence>
<feature type="transmembrane region" description="Helical" evidence="1">
    <location>
        <begin position="243"/>
        <end position="270"/>
    </location>
</feature>
<organism evidence="2 3">
    <name type="scientific">Rariglobus hedericola</name>
    <dbReference type="NCBI Taxonomy" id="2597822"/>
    <lineage>
        <taxon>Bacteria</taxon>
        <taxon>Pseudomonadati</taxon>
        <taxon>Verrucomicrobiota</taxon>
        <taxon>Opitutia</taxon>
        <taxon>Opitutales</taxon>
        <taxon>Opitutaceae</taxon>
        <taxon>Rariglobus</taxon>
    </lineage>
</organism>
<keyword evidence="3" id="KW-1185">Reference proteome</keyword>
<protein>
    <submittedName>
        <fullName evidence="2">Uncharacterized protein</fullName>
    </submittedName>
</protein>
<dbReference type="AlphaFoldDB" id="A0A556QJ80"/>
<dbReference type="Proteomes" id="UP000315648">
    <property type="component" value="Unassembled WGS sequence"/>
</dbReference>
<feature type="transmembrane region" description="Helical" evidence="1">
    <location>
        <begin position="158"/>
        <end position="180"/>
    </location>
</feature>
<keyword evidence="1" id="KW-0812">Transmembrane</keyword>
<dbReference type="EMBL" id="VMBG01000002">
    <property type="protein sequence ID" value="TSJ76677.1"/>
    <property type="molecule type" value="Genomic_DNA"/>
</dbReference>
<name>A0A556QJ80_9BACT</name>
<evidence type="ECO:0000256" key="1">
    <source>
        <dbReference type="SAM" id="Phobius"/>
    </source>
</evidence>
<feature type="transmembrane region" description="Helical" evidence="1">
    <location>
        <begin position="214"/>
        <end position="231"/>
    </location>
</feature>
<comment type="caution">
    <text evidence="2">The sequence shown here is derived from an EMBL/GenBank/DDBJ whole genome shotgun (WGS) entry which is preliminary data.</text>
</comment>
<evidence type="ECO:0000313" key="2">
    <source>
        <dbReference type="EMBL" id="TSJ76677.1"/>
    </source>
</evidence>
<reference evidence="2 3" key="1">
    <citation type="submission" date="2019-07" db="EMBL/GenBank/DDBJ databases">
        <title>Description of 53C-WASEF.</title>
        <authorList>
            <person name="Pitt A."/>
            <person name="Hahn M.W."/>
        </authorList>
    </citation>
    <scope>NUCLEOTIDE SEQUENCE [LARGE SCALE GENOMIC DNA]</scope>
    <source>
        <strain evidence="2 3">53C-WASEF</strain>
    </source>
</reference>
<keyword evidence="1" id="KW-1133">Transmembrane helix</keyword>
<feature type="transmembrane region" description="Helical" evidence="1">
    <location>
        <begin position="39"/>
        <end position="57"/>
    </location>
</feature>
<sequence length="469" mass="52719">MRRGAGDERRRVCMNRLKRLLTSGDPAESWRGLSARTRWFVLACVVIAIGLFVSQLVEIPKRSAMRGSDNTFNYLWLRSLMVGGDLDFRDDLDACNTLVPELKTTIPQLPLTKTGVVTNKYGVGWSLVSVPFYLAADGIVGTGRALGVWNLERDGYNWVYQVCLQTGHFLLAGFALFLAYRVTRRWCAREPAVLGVAMLWAASPMLYYQTSNLSMSHGVTFFALVLCLYALQRTEAAPERWLWWMLAGAGLGLATITRYQTAVFGLVPVWAILMQVRTTKNLPAMSRQGLAFAAGAVPFVALQMVAWKIVYGSWLLYSYGAEAEPFYWTKPVFAEVLFSAKHGLFYWHPLLLAGCAGLIAVAWKRGGLLWAGVVVTAISVYVNAAWWCWWFGSSFGSRAFEGAFLFFMVGLAWCFERLSERATRWLFAAGASLVVWNLLWLLLYRMALVSRNDAVTYGDVVRAWWKLIT</sequence>
<keyword evidence="1" id="KW-0472">Membrane</keyword>
<feature type="transmembrane region" description="Helical" evidence="1">
    <location>
        <begin position="425"/>
        <end position="444"/>
    </location>
</feature>
<feature type="transmembrane region" description="Helical" evidence="1">
    <location>
        <begin position="344"/>
        <end position="363"/>
    </location>
</feature>
<feature type="transmembrane region" description="Helical" evidence="1">
    <location>
        <begin position="369"/>
        <end position="390"/>
    </location>
</feature>
<gene>
    <name evidence="2" type="ORF">FPL22_11160</name>
</gene>
<proteinExistence type="predicted"/>
<feature type="transmembrane region" description="Helical" evidence="1">
    <location>
        <begin position="402"/>
        <end position="419"/>
    </location>
</feature>